<protein>
    <submittedName>
        <fullName evidence="1">Uncharacterized protein</fullName>
    </submittedName>
</protein>
<proteinExistence type="predicted"/>
<dbReference type="EMBL" id="JPMV01000012">
    <property type="protein sequence ID" value="KGI82311.1"/>
    <property type="molecule type" value="Genomic_DNA"/>
</dbReference>
<reference evidence="1 2" key="1">
    <citation type="journal article" date="2014" name="PLoS ONE">
        <title>Identification and Characterization of a New Erythromycin Biosynthetic Gene Cluster in Actinopolyspora erythraea YIM90600, a Novel Erythronolide-Producing Halophilic Actinomycete Isolated from Salt Field.</title>
        <authorList>
            <person name="Chen D."/>
            <person name="Feng J."/>
            <person name="Huang L."/>
            <person name="Zhang Q."/>
            <person name="Wu J."/>
            <person name="Zhu X."/>
            <person name="Duan Y."/>
            <person name="Xu Z."/>
        </authorList>
    </citation>
    <scope>NUCLEOTIDE SEQUENCE [LARGE SCALE GENOMIC DNA]</scope>
    <source>
        <strain evidence="1 2">YIM90600</strain>
    </source>
</reference>
<name>A0ABR4X6F9_9ACTN</name>
<keyword evidence="2" id="KW-1185">Reference proteome</keyword>
<comment type="caution">
    <text evidence="1">The sequence shown here is derived from an EMBL/GenBank/DDBJ whole genome shotgun (WGS) entry which is preliminary data.</text>
</comment>
<evidence type="ECO:0000313" key="2">
    <source>
        <dbReference type="Proteomes" id="UP000029737"/>
    </source>
</evidence>
<evidence type="ECO:0000313" key="1">
    <source>
        <dbReference type="EMBL" id="KGI82311.1"/>
    </source>
</evidence>
<sequence length="78" mass="9121">MWRTRRMRTSMRAESVDRDKPVRIAKRDHGGTDLDETVARLAFEHESFTALARLSDDALQEYQEEQRDLAESDMPVPE</sequence>
<accession>A0ABR4X6F9</accession>
<dbReference type="Proteomes" id="UP000029737">
    <property type="component" value="Unassembled WGS sequence"/>
</dbReference>
<gene>
    <name evidence="1" type="ORF">IL38_06145</name>
</gene>
<organism evidence="1 2">
    <name type="scientific">Actinopolyspora erythraea</name>
    <dbReference type="NCBI Taxonomy" id="414996"/>
    <lineage>
        <taxon>Bacteria</taxon>
        <taxon>Bacillati</taxon>
        <taxon>Actinomycetota</taxon>
        <taxon>Actinomycetes</taxon>
        <taxon>Actinopolysporales</taxon>
        <taxon>Actinopolysporaceae</taxon>
        <taxon>Actinopolyspora</taxon>
    </lineage>
</organism>